<organism evidence="1 2">
    <name type="scientific">Pseudomonas fluorescens</name>
    <dbReference type="NCBI Taxonomy" id="294"/>
    <lineage>
        <taxon>Bacteria</taxon>
        <taxon>Pseudomonadati</taxon>
        <taxon>Pseudomonadota</taxon>
        <taxon>Gammaproteobacteria</taxon>
        <taxon>Pseudomonadales</taxon>
        <taxon>Pseudomonadaceae</taxon>
        <taxon>Pseudomonas</taxon>
    </lineage>
</organism>
<gene>
    <name evidence="1" type="ORF">PS691_04825</name>
</gene>
<evidence type="ECO:0008006" key="3">
    <source>
        <dbReference type="Google" id="ProtNLM"/>
    </source>
</evidence>
<evidence type="ECO:0000313" key="2">
    <source>
        <dbReference type="Proteomes" id="UP000337909"/>
    </source>
</evidence>
<proteinExistence type="predicted"/>
<evidence type="ECO:0000313" key="1">
    <source>
        <dbReference type="EMBL" id="VVO29499.1"/>
    </source>
</evidence>
<dbReference type="PROSITE" id="PS51257">
    <property type="entry name" value="PROKAR_LIPOPROTEIN"/>
    <property type="match status" value="1"/>
</dbReference>
<sequence>MTLFKFGACILVLTVFGCGTTGSHEPPPVPPSAVTLDDGQARTALVGTRFYGNTRSGHPYSISFFADGTDVFVMPPDAPVTERWALNSGVICIEMKKYPTECSQVKVANNQYWFVDPANGKVNAHLKLTP</sequence>
<name>A0A5E7ERP9_PSEFL</name>
<reference evidence="1 2" key="1">
    <citation type="submission" date="2019-09" db="EMBL/GenBank/DDBJ databases">
        <authorList>
            <person name="Chandra G."/>
            <person name="Truman W A."/>
        </authorList>
    </citation>
    <scope>NUCLEOTIDE SEQUENCE [LARGE SCALE GENOMIC DNA]</scope>
    <source>
        <strain evidence="1">PS691</strain>
    </source>
</reference>
<protein>
    <recommendedName>
        <fullName evidence="3">Lipoprotein</fullName>
    </recommendedName>
</protein>
<dbReference type="Proteomes" id="UP000337909">
    <property type="component" value="Unassembled WGS sequence"/>
</dbReference>
<dbReference type="OrthoDB" id="6878101at2"/>
<dbReference type="EMBL" id="CABVHQ010000067">
    <property type="protein sequence ID" value="VVO29499.1"/>
    <property type="molecule type" value="Genomic_DNA"/>
</dbReference>
<accession>A0A5E7ERP9</accession>
<dbReference type="AlphaFoldDB" id="A0A5E7ERP9"/>
<dbReference type="RefSeq" id="WP_150644656.1">
    <property type="nucleotide sequence ID" value="NZ_CABVHQ010000067.1"/>
</dbReference>